<gene>
    <name evidence="6" type="primary">hslO_14</name>
    <name evidence="6" type="ORF">GALL_507230</name>
</gene>
<dbReference type="GO" id="GO:0044183">
    <property type="term" value="F:protein folding chaperone"/>
    <property type="evidence" value="ECO:0007669"/>
    <property type="project" value="TreeGrafter"/>
</dbReference>
<comment type="caution">
    <text evidence="6">The sequence shown here is derived from an EMBL/GenBank/DDBJ whole genome shotgun (WGS) entry which is preliminary data.</text>
</comment>
<sequence>MHTTDSLTRFMFEHAAVRGELVSLDETWREVLKHADYPPPLQTLLGELMAAAALLIATLKFDGSMILQMQGEGAVKLLVVEATSAHTLRATAKWDGDLTEGNFADLLGSGRMVITLDPASADKQAYQGIVPLEGADVAAALMHYMVQSEQIDTHIVLAADETCAAGMLIQKLPDLADGDPDAWNRASHLAATLKAEELLTLDGGMILHRLFHEEDLRVFEPEPVRFACTCSRSRVADMLKMLGREEIESVLEERGQIEVQCEFCNRHYRFDPIDAAQLWLPNVSAAEGETRH</sequence>
<evidence type="ECO:0000256" key="2">
    <source>
        <dbReference type="ARBA" id="ARBA00022833"/>
    </source>
</evidence>
<protein>
    <submittedName>
        <fullName evidence="6">33 kDa chaperonin</fullName>
    </submittedName>
</protein>
<keyword evidence="5" id="KW-0676">Redox-active center</keyword>
<keyword evidence="4" id="KW-0143">Chaperone</keyword>
<evidence type="ECO:0000256" key="1">
    <source>
        <dbReference type="ARBA" id="ARBA00022490"/>
    </source>
</evidence>
<dbReference type="PANTHER" id="PTHR30111:SF1">
    <property type="entry name" value="33 KDA CHAPERONIN"/>
    <property type="match status" value="1"/>
</dbReference>
<dbReference type="NCBIfam" id="NF001033">
    <property type="entry name" value="PRK00114.1"/>
    <property type="match status" value="1"/>
</dbReference>
<dbReference type="CDD" id="cd00498">
    <property type="entry name" value="Hsp33"/>
    <property type="match status" value="1"/>
</dbReference>
<accession>A0A1J5P7Z5</accession>
<proteinExistence type="inferred from homology"/>
<keyword evidence="2" id="KW-0862">Zinc</keyword>
<dbReference type="InterPro" id="IPR016154">
    <property type="entry name" value="Heat_shock_Hsp33_C"/>
</dbReference>
<dbReference type="SUPFAM" id="SSF118352">
    <property type="entry name" value="HSP33 redox switch-like"/>
    <property type="match status" value="1"/>
</dbReference>
<dbReference type="Pfam" id="PF01430">
    <property type="entry name" value="HSP33"/>
    <property type="match status" value="1"/>
</dbReference>
<dbReference type="GO" id="GO:0005737">
    <property type="term" value="C:cytoplasm"/>
    <property type="evidence" value="ECO:0007669"/>
    <property type="project" value="InterPro"/>
</dbReference>
<dbReference type="GO" id="GO:0051082">
    <property type="term" value="F:unfolded protein binding"/>
    <property type="evidence" value="ECO:0007669"/>
    <property type="project" value="InterPro"/>
</dbReference>
<reference evidence="6" key="1">
    <citation type="submission" date="2016-10" db="EMBL/GenBank/DDBJ databases">
        <title>Sequence of Gallionella enrichment culture.</title>
        <authorList>
            <person name="Poehlein A."/>
            <person name="Muehling M."/>
            <person name="Daniel R."/>
        </authorList>
    </citation>
    <scope>NUCLEOTIDE SEQUENCE</scope>
</reference>
<dbReference type="InterPro" id="IPR000397">
    <property type="entry name" value="Heat_shock_Hsp33"/>
</dbReference>
<dbReference type="HAMAP" id="MF_00117">
    <property type="entry name" value="HslO"/>
    <property type="match status" value="1"/>
</dbReference>
<dbReference type="Gene3D" id="3.90.1280.10">
    <property type="entry name" value="HSP33 redox switch-like"/>
    <property type="match status" value="1"/>
</dbReference>
<keyword evidence="1" id="KW-0963">Cytoplasm</keyword>
<dbReference type="SUPFAM" id="SSF64397">
    <property type="entry name" value="Hsp33 domain"/>
    <property type="match status" value="1"/>
</dbReference>
<dbReference type="EMBL" id="MLJW01005761">
    <property type="protein sequence ID" value="OIQ67697.1"/>
    <property type="molecule type" value="Genomic_DNA"/>
</dbReference>
<keyword evidence="3" id="KW-1015">Disulfide bond</keyword>
<evidence type="ECO:0000256" key="4">
    <source>
        <dbReference type="ARBA" id="ARBA00023186"/>
    </source>
</evidence>
<dbReference type="PANTHER" id="PTHR30111">
    <property type="entry name" value="33 KDA CHAPERONIN"/>
    <property type="match status" value="1"/>
</dbReference>
<dbReference type="InterPro" id="IPR016153">
    <property type="entry name" value="Heat_shock_Hsp33_N"/>
</dbReference>
<dbReference type="PIRSF" id="PIRSF005261">
    <property type="entry name" value="Heat_shock_Hsp33"/>
    <property type="match status" value="1"/>
</dbReference>
<dbReference type="InterPro" id="IPR023212">
    <property type="entry name" value="Hsp33_helix_hairpin_bin_dom_sf"/>
</dbReference>
<dbReference type="AlphaFoldDB" id="A0A1J5P7Z5"/>
<evidence type="ECO:0000256" key="3">
    <source>
        <dbReference type="ARBA" id="ARBA00023157"/>
    </source>
</evidence>
<name>A0A1J5P7Z5_9ZZZZ</name>
<evidence type="ECO:0000256" key="5">
    <source>
        <dbReference type="ARBA" id="ARBA00023284"/>
    </source>
</evidence>
<dbReference type="Gene3D" id="1.10.287.480">
    <property type="entry name" value="helix hairpin bin"/>
    <property type="match status" value="1"/>
</dbReference>
<dbReference type="GO" id="GO:0042026">
    <property type="term" value="P:protein refolding"/>
    <property type="evidence" value="ECO:0007669"/>
    <property type="project" value="TreeGrafter"/>
</dbReference>
<evidence type="ECO:0000313" key="6">
    <source>
        <dbReference type="EMBL" id="OIQ67697.1"/>
    </source>
</evidence>
<dbReference type="Gene3D" id="3.55.30.10">
    <property type="entry name" value="Hsp33 domain"/>
    <property type="match status" value="1"/>
</dbReference>
<organism evidence="6">
    <name type="scientific">mine drainage metagenome</name>
    <dbReference type="NCBI Taxonomy" id="410659"/>
    <lineage>
        <taxon>unclassified sequences</taxon>
        <taxon>metagenomes</taxon>
        <taxon>ecological metagenomes</taxon>
    </lineage>
</organism>